<evidence type="ECO:0000259" key="3">
    <source>
        <dbReference type="PROSITE" id="PS50110"/>
    </source>
</evidence>
<dbReference type="SMART" id="SM00448">
    <property type="entry name" value="REC"/>
    <property type="match status" value="1"/>
</dbReference>
<dbReference type="HOGENOM" id="CLU_000445_69_8_5"/>
<dbReference type="PANTHER" id="PTHR44591:SF25">
    <property type="entry name" value="CHEMOTAXIS TWO-COMPONENT RESPONSE REGULATOR"/>
    <property type="match status" value="1"/>
</dbReference>
<dbReference type="STRING" id="990285.RGCCGE502_20960"/>
<sequence length="131" mass="13887">MPTKKPLIAIVDDDEPMRVAIKGLMRSMGFDAETFSSADDFLKSPHISRTGCLVTDINMPGMSGLDLHRRLVASGESIPTVFITAFPEKNVRPSALGGDIVGFLTKPFGEHVLLDCILSALGLGGQGQSGS</sequence>
<evidence type="ECO:0000313" key="4">
    <source>
        <dbReference type="EMBL" id="EPE96378.1"/>
    </source>
</evidence>
<dbReference type="AlphaFoldDB" id="S3IAT2"/>
<dbReference type="PROSITE" id="PS50110">
    <property type="entry name" value="RESPONSE_REGULATORY"/>
    <property type="match status" value="1"/>
</dbReference>
<dbReference type="PANTHER" id="PTHR44591">
    <property type="entry name" value="STRESS RESPONSE REGULATOR PROTEIN 1"/>
    <property type="match status" value="1"/>
</dbReference>
<dbReference type="RefSeq" id="WP_016556150.1">
    <property type="nucleotide sequence ID" value="NZ_AEYE02000025.1"/>
</dbReference>
<dbReference type="SUPFAM" id="SSF52172">
    <property type="entry name" value="CheY-like"/>
    <property type="match status" value="1"/>
</dbReference>
<comment type="caution">
    <text evidence="4">The sequence shown here is derived from an EMBL/GenBank/DDBJ whole genome shotgun (WGS) entry which is preliminary data.</text>
</comment>
<reference evidence="4 5" key="1">
    <citation type="journal article" date="2012" name="J. Bacteriol.">
        <title>Genome sequence of Rhizobium grahamii CCGE502, a broad-host-range symbiont with low nodulation competitiveness in Phaseolus vulgaris.</title>
        <authorList>
            <person name="Althabegoiti M.J."/>
            <person name="Lozano L."/>
            <person name="Torres-Tejerizo G."/>
            <person name="Ormeno-Orrillo E."/>
            <person name="Rogel M.A."/>
            <person name="Gonzalez V."/>
            <person name="Martinez-Romero E."/>
        </authorList>
    </citation>
    <scope>NUCLEOTIDE SEQUENCE [LARGE SCALE GENOMIC DNA]</scope>
    <source>
        <strain evidence="4 5">CCGE 502</strain>
    </source>
</reference>
<keyword evidence="1 2" id="KW-0597">Phosphoprotein</keyword>
<evidence type="ECO:0000256" key="1">
    <source>
        <dbReference type="ARBA" id="ARBA00022553"/>
    </source>
</evidence>
<dbReference type="eggNOG" id="COG4566">
    <property type="taxonomic scope" value="Bacteria"/>
</dbReference>
<proteinExistence type="predicted"/>
<name>S3IAT2_9HYPH</name>
<dbReference type="InterPro" id="IPR050595">
    <property type="entry name" value="Bact_response_regulator"/>
</dbReference>
<feature type="modified residue" description="4-aspartylphosphate" evidence="2">
    <location>
        <position position="56"/>
    </location>
</feature>
<dbReference type="EMBL" id="AEYE02000025">
    <property type="protein sequence ID" value="EPE96378.1"/>
    <property type="molecule type" value="Genomic_DNA"/>
</dbReference>
<dbReference type="Pfam" id="PF00072">
    <property type="entry name" value="Response_reg"/>
    <property type="match status" value="1"/>
</dbReference>
<feature type="domain" description="Response regulatory" evidence="3">
    <location>
        <begin position="7"/>
        <end position="121"/>
    </location>
</feature>
<gene>
    <name evidence="4" type="ORF">RGCCGE502_20960</name>
</gene>
<dbReference type="GO" id="GO:0000160">
    <property type="term" value="P:phosphorelay signal transduction system"/>
    <property type="evidence" value="ECO:0007669"/>
    <property type="project" value="InterPro"/>
</dbReference>
<evidence type="ECO:0000313" key="5">
    <source>
        <dbReference type="Proteomes" id="UP000014411"/>
    </source>
</evidence>
<dbReference type="InterPro" id="IPR001789">
    <property type="entry name" value="Sig_transdc_resp-reg_receiver"/>
</dbReference>
<dbReference type="Gene3D" id="3.40.50.2300">
    <property type="match status" value="1"/>
</dbReference>
<keyword evidence="5" id="KW-1185">Reference proteome</keyword>
<organism evidence="4 5">
    <name type="scientific">Rhizobium grahamii CCGE 502</name>
    <dbReference type="NCBI Taxonomy" id="990285"/>
    <lineage>
        <taxon>Bacteria</taxon>
        <taxon>Pseudomonadati</taxon>
        <taxon>Pseudomonadota</taxon>
        <taxon>Alphaproteobacteria</taxon>
        <taxon>Hyphomicrobiales</taxon>
        <taxon>Rhizobiaceae</taxon>
        <taxon>Rhizobium/Agrobacterium group</taxon>
        <taxon>Rhizobium</taxon>
    </lineage>
</organism>
<evidence type="ECO:0000256" key="2">
    <source>
        <dbReference type="PROSITE-ProRule" id="PRU00169"/>
    </source>
</evidence>
<protein>
    <submittedName>
        <fullName evidence="4">Response regulator receiver protein</fullName>
    </submittedName>
</protein>
<accession>S3IAT2</accession>
<dbReference type="Proteomes" id="UP000014411">
    <property type="component" value="Unassembled WGS sequence"/>
</dbReference>
<dbReference type="InterPro" id="IPR011006">
    <property type="entry name" value="CheY-like_superfamily"/>
</dbReference>